<dbReference type="InterPro" id="IPR000131">
    <property type="entry name" value="ATP_synth_F1_gsu"/>
</dbReference>
<dbReference type="HAMAP" id="MF_00815">
    <property type="entry name" value="ATP_synth_gamma_bact"/>
    <property type="match status" value="1"/>
</dbReference>
<keyword evidence="12" id="KW-1185">Reference proteome</keyword>
<keyword evidence="10" id="KW-1003">Cell membrane</keyword>
<keyword evidence="4 10" id="KW-0813">Transport</keyword>
<dbReference type="NCBIfam" id="NF004145">
    <property type="entry name" value="PRK05621.1-2"/>
    <property type="match status" value="1"/>
</dbReference>
<dbReference type="NCBIfam" id="TIGR01146">
    <property type="entry name" value="ATPsyn_F1gamma"/>
    <property type="match status" value="1"/>
</dbReference>
<protein>
    <recommendedName>
        <fullName evidence="10">ATP synthase gamma chain</fullName>
    </recommendedName>
    <alternativeName>
        <fullName evidence="10">ATP synthase F1 sector gamma subunit</fullName>
    </alternativeName>
    <alternativeName>
        <fullName evidence="10">F-ATPase gamma subunit</fullName>
    </alternativeName>
</protein>
<comment type="similarity">
    <text evidence="3 10">Belongs to the ATPase gamma chain family.</text>
</comment>
<dbReference type="Gene3D" id="1.10.287.80">
    <property type="entry name" value="ATP synthase, gamma subunit, helix hairpin domain"/>
    <property type="match status" value="1"/>
</dbReference>
<evidence type="ECO:0000256" key="2">
    <source>
        <dbReference type="ARBA" id="ARBA00004170"/>
    </source>
</evidence>
<dbReference type="Gene3D" id="3.40.1380.10">
    <property type="match status" value="1"/>
</dbReference>
<dbReference type="Proteomes" id="UP001501842">
    <property type="component" value="Unassembled WGS sequence"/>
</dbReference>
<comment type="subunit">
    <text evidence="10">F-type ATPases have 2 components, CF(1) - the catalytic core - and CF(0) - the membrane proton channel. CF(1) has five subunits: alpha(3), beta(3), gamma(1), delta(1), epsilon(1). CF(0) has three main subunits: a, b and c.</text>
</comment>
<dbReference type="InterPro" id="IPR023632">
    <property type="entry name" value="ATP_synth_F1_gsu_CS"/>
</dbReference>
<keyword evidence="7 10" id="KW-0472">Membrane</keyword>
<proteinExistence type="inferred from homology"/>
<evidence type="ECO:0000256" key="3">
    <source>
        <dbReference type="ARBA" id="ARBA00007681"/>
    </source>
</evidence>
<evidence type="ECO:0000256" key="7">
    <source>
        <dbReference type="ARBA" id="ARBA00023136"/>
    </source>
</evidence>
<dbReference type="Pfam" id="PF00231">
    <property type="entry name" value="ATP-synt"/>
    <property type="match status" value="1"/>
</dbReference>
<keyword evidence="5 10" id="KW-0375">Hydrogen ion transport</keyword>
<evidence type="ECO:0000313" key="11">
    <source>
        <dbReference type="EMBL" id="GAA2737113.1"/>
    </source>
</evidence>
<evidence type="ECO:0000313" key="12">
    <source>
        <dbReference type="Proteomes" id="UP001501842"/>
    </source>
</evidence>
<evidence type="ECO:0000256" key="6">
    <source>
        <dbReference type="ARBA" id="ARBA00023065"/>
    </source>
</evidence>
<dbReference type="PANTHER" id="PTHR11693:SF22">
    <property type="entry name" value="ATP SYNTHASE SUBUNIT GAMMA, MITOCHONDRIAL"/>
    <property type="match status" value="1"/>
</dbReference>
<evidence type="ECO:0000256" key="1">
    <source>
        <dbReference type="ARBA" id="ARBA00003456"/>
    </source>
</evidence>
<comment type="function">
    <text evidence="1 10">Produces ATP from ADP in the presence of a proton gradient across the membrane. The gamma chain is believed to be important in regulating ATPase activity and the flow of protons through the CF(0) complex.</text>
</comment>
<name>A0ABP6H6F6_9ACTN</name>
<comment type="caution">
    <text evidence="11">The sequence shown here is derived from an EMBL/GenBank/DDBJ whole genome shotgun (WGS) entry which is preliminary data.</text>
</comment>
<dbReference type="CDD" id="cd12151">
    <property type="entry name" value="F1-ATPase_gamma"/>
    <property type="match status" value="1"/>
</dbReference>
<dbReference type="SUPFAM" id="SSF52943">
    <property type="entry name" value="ATP synthase (F1-ATPase), gamma subunit"/>
    <property type="match status" value="1"/>
</dbReference>
<sequence length="277" mass="30138">MIATSKITKAQARQAASIPYARQITRAVSALLTHNAHEDHPLLDRKTDTSRVAVLLVTSDRGFCGGYNSNVLRAGRQLAEMLDGEGKQPVYYVTGRRGVDNFLFNRRPMAGQWTGQSGQPSYALAAEIGRLLVESFETPTAEGGVGEVHVVYTRFVSMITQQTTVRRILPLEVEEVEALPEGGPLASHEFEPTVGDVLDALIHQYVHGRIWNMLLESAASEHAARRQAMMAATENAQDLIFKLSRRANEARQAEITNELSDIVGGANALAEGGGEGD</sequence>
<evidence type="ECO:0000256" key="9">
    <source>
        <dbReference type="ARBA" id="ARBA00023310"/>
    </source>
</evidence>
<accession>A0ABP6H6F6</accession>
<evidence type="ECO:0000256" key="10">
    <source>
        <dbReference type="HAMAP-Rule" id="MF_00815"/>
    </source>
</evidence>
<dbReference type="EMBL" id="BAAATZ010000034">
    <property type="protein sequence ID" value="GAA2737113.1"/>
    <property type="molecule type" value="Genomic_DNA"/>
</dbReference>
<evidence type="ECO:0000256" key="5">
    <source>
        <dbReference type="ARBA" id="ARBA00022781"/>
    </source>
</evidence>
<keyword evidence="8 10" id="KW-0139">CF(1)</keyword>
<gene>
    <name evidence="10" type="primary">atpG</name>
    <name evidence="11" type="ORF">GCM10010439_65870</name>
</gene>
<keyword evidence="6 10" id="KW-0406">Ion transport</keyword>
<dbReference type="PANTHER" id="PTHR11693">
    <property type="entry name" value="ATP SYNTHASE GAMMA CHAIN"/>
    <property type="match status" value="1"/>
</dbReference>
<reference evidence="12" key="1">
    <citation type="journal article" date="2019" name="Int. J. Syst. Evol. Microbiol.">
        <title>The Global Catalogue of Microorganisms (GCM) 10K type strain sequencing project: providing services to taxonomists for standard genome sequencing and annotation.</title>
        <authorList>
            <consortium name="The Broad Institute Genomics Platform"/>
            <consortium name="The Broad Institute Genome Sequencing Center for Infectious Disease"/>
            <person name="Wu L."/>
            <person name="Ma J."/>
        </authorList>
    </citation>
    <scope>NUCLEOTIDE SEQUENCE [LARGE SCALE GENOMIC DNA]</scope>
    <source>
        <strain evidence="12">JCM 8201</strain>
    </source>
</reference>
<evidence type="ECO:0000256" key="8">
    <source>
        <dbReference type="ARBA" id="ARBA00023196"/>
    </source>
</evidence>
<dbReference type="PRINTS" id="PR00126">
    <property type="entry name" value="ATPASEGAMMA"/>
</dbReference>
<organism evidence="11 12">
    <name type="scientific">Actinocorallia aurantiaca</name>
    <dbReference type="NCBI Taxonomy" id="46204"/>
    <lineage>
        <taxon>Bacteria</taxon>
        <taxon>Bacillati</taxon>
        <taxon>Actinomycetota</taxon>
        <taxon>Actinomycetes</taxon>
        <taxon>Streptosporangiales</taxon>
        <taxon>Thermomonosporaceae</taxon>
        <taxon>Actinocorallia</taxon>
    </lineage>
</organism>
<comment type="subcellular location">
    <subcellularLocation>
        <location evidence="10">Cell membrane</location>
        <topology evidence="10">Peripheral membrane protein</topology>
    </subcellularLocation>
    <subcellularLocation>
        <location evidence="2">Membrane</location>
        <topology evidence="2">Peripheral membrane protein</topology>
    </subcellularLocation>
</comment>
<keyword evidence="9 10" id="KW-0066">ATP synthesis</keyword>
<dbReference type="InterPro" id="IPR035968">
    <property type="entry name" value="ATP_synth_F1_ATPase_gsu"/>
</dbReference>
<dbReference type="PROSITE" id="PS00153">
    <property type="entry name" value="ATPASE_GAMMA"/>
    <property type="match status" value="1"/>
</dbReference>
<evidence type="ECO:0000256" key="4">
    <source>
        <dbReference type="ARBA" id="ARBA00022448"/>
    </source>
</evidence>